<dbReference type="Proteomes" id="UP001374584">
    <property type="component" value="Unassembled WGS sequence"/>
</dbReference>
<dbReference type="AlphaFoldDB" id="A0AAN9NA26"/>
<evidence type="ECO:0000313" key="3">
    <source>
        <dbReference type="EMBL" id="KAK7368561.1"/>
    </source>
</evidence>
<dbReference type="NCBIfam" id="TIGR00756">
    <property type="entry name" value="PPR"/>
    <property type="match status" value="1"/>
</dbReference>
<dbReference type="Pfam" id="PF13041">
    <property type="entry name" value="PPR_2"/>
    <property type="match status" value="1"/>
</dbReference>
<dbReference type="InterPro" id="IPR050872">
    <property type="entry name" value="PPR_P_subfamily"/>
</dbReference>
<accession>A0AAN9NA26</accession>
<gene>
    <name evidence="3" type="ORF">VNO80_10588</name>
</gene>
<dbReference type="EMBL" id="JAYMYR010000004">
    <property type="protein sequence ID" value="KAK7368561.1"/>
    <property type="molecule type" value="Genomic_DNA"/>
</dbReference>
<dbReference type="InterPro" id="IPR011990">
    <property type="entry name" value="TPR-like_helical_dom_sf"/>
</dbReference>
<protein>
    <recommendedName>
        <fullName evidence="5">Pentatricopeptide repeat-containing protein</fullName>
    </recommendedName>
</protein>
<comment type="similarity">
    <text evidence="1">Belongs to the PPR family. P subfamily.</text>
</comment>
<dbReference type="PANTHER" id="PTHR46128:SF211">
    <property type="entry name" value="PENTACOTRIPEPTIDE-REPEAT REGION OF PRORP DOMAIN-CONTAINING PROTEIN"/>
    <property type="match status" value="1"/>
</dbReference>
<dbReference type="PANTHER" id="PTHR46128">
    <property type="entry name" value="MITOCHONDRIAL GROUP I INTRON SPLICING FACTOR CCM1"/>
    <property type="match status" value="1"/>
</dbReference>
<evidence type="ECO:0008006" key="5">
    <source>
        <dbReference type="Google" id="ProtNLM"/>
    </source>
</evidence>
<evidence type="ECO:0000256" key="1">
    <source>
        <dbReference type="ARBA" id="ARBA00007626"/>
    </source>
</evidence>
<dbReference type="InterPro" id="IPR002885">
    <property type="entry name" value="PPR_rpt"/>
</dbReference>
<proteinExistence type="inferred from homology"/>
<dbReference type="Gene3D" id="1.25.40.10">
    <property type="entry name" value="Tetratricopeptide repeat domain"/>
    <property type="match status" value="2"/>
</dbReference>
<evidence type="ECO:0000313" key="4">
    <source>
        <dbReference type="Proteomes" id="UP001374584"/>
    </source>
</evidence>
<name>A0AAN9NA26_PHACN</name>
<evidence type="ECO:0000256" key="2">
    <source>
        <dbReference type="ARBA" id="ARBA00022737"/>
    </source>
</evidence>
<comment type="caution">
    <text evidence="3">The sequence shown here is derived from an EMBL/GenBank/DDBJ whole genome shotgun (WGS) entry which is preliminary data.</text>
</comment>
<reference evidence="3 4" key="1">
    <citation type="submission" date="2024-01" db="EMBL/GenBank/DDBJ databases">
        <title>The genomes of 5 underutilized Papilionoideae crops provide insights into root nodulation and disease resistanc.</title>
        <authorList>
            <person name="Jiang F."/>
        </authorList>
    </citation>
    <scope>NUCLEOTIDE SEQUENCE [LARGE SCALE GENOMIC DNA]</scope>
    <source>
        <strain evidence="3">JINMINGXINNONG_FW02</strain>
        <tissue evidence="3">Leaves</tissue>
    </source>
</reference>
<sequence>MMGTFSHTLSIHFPSSLSFSKHFYYSIITSTSIDDTERHSNGAQFLISMRHLCRSGQVKNFDEALNLFQGMAGMKPLSSVKDLHHCISLVEHVSLQFWKIKEVGSLLDEMMKMRMVPDLQTLNILVNAFCKEGKVMQAKCGFCQAGRPFAAKELFFNMQKHGQVPNIQTCAVILNGLCKASLLSEAVSLVEDPKLRTGMGFMSELNC</sequence>
<organism evidence="3 4">
    <name type="scientific">Phaseolus coccineus</name>
    <name type="common">Scarlet runner bean</name>
    <name type="synonym">Phaseolus multiflorus</name>
    <dbReference type="NCBI Taxonomy" id="3886"/>
    <lineage>
        <taxon>Eukaryota</taxon>
        <taxon>Viridiplantae</taxon>
        <taxon>Streptophyta</taxon>
        <taxon>Embryophyta</taxon>
        <taxon>Tracheophyta</taxon>
        <taxon>Spermatophyta</taxon>
        <taxon>Magnoliopsida</taxon>
        <taxon>eudicotyledons</taxon>
        <taxon>Gunneridae</taxon>
        <taxon>Pentapetalae</taxon>
        <taxon>rosids</taxon>
        <taxon>fabids</taxon>
        <taxon>Fabales</taxon>
        <taxon>Fabaceae</taxon>
        <taxon>Papilionoideae</taxon>
        <taxon>50 kb inversion clade</taxon>
        <taxon>NPAAA clade</taxon>
        <taxon>indigoferoid/millettioid clade</taxon>
        <taxon>Phaseoleae</taxon>
        <taxon>Phaseolus</taxon>
    </lineage>
</organism>
<keyword evidence="2" id="KW-0677">Repeat</keyword>
<keyword evidence="4" id="KW-1185">Reference proteome</keyword>
<dbReference type="Pfam" id="PF12854">
    <property type="entry name" value="PPR_1"/>
    <property type="match status" value="1"/>
</dbReference>